<dbReference type="Gene3D" id="2.40.50.40">
    <property type="match status" value="2"/>
</dbReference>
<comment type="caution">
    <text evidence="5">The sequence shown here is derived from an EMBL/GenBank/DDBJ whole genome shotgun (WGS) entry which is preliminary data.</text>
</comment>
<protein>
    <recommendedName>
        <fullName evidence="4">Chromo domain-containing protein</fullName>
    </recommendedName>
</protein>
<name>A0AAV5GIF9_9BASI</name>
<feature type="compositionally biased region" description="Basic and acidic residues" evidence="3">
    <location>
        <begin position="386"/>
        <end position="411"/>
    </location>
</feature>
<comment type="subcellular location">
    <subcellularLocation>
        <location evidence="1">Nucleus</location>
    </subcellularLocation>
</comment>
<dbReference type="SMART" id="SM00300">
    <property type="entry name" value="ChSh"/>
    <property type="match status" value="1"/>
</dbReference>
<organism evidence="5 6">
    <name type="scientific">Rhodotorula paludigena</name>
    <dbReference type="NCBI Taxonomy" id="86838"/>
    <lineage>
        <taxon>Eukaryota</taxon>
        <taxon>Fungi</taxon>
        <taxon>Dikarya</taxon>
        <taxon>Basidiomycota</taxon>
        <taxon>Pucciniomycotina</taxon>
        <taxon>Microbotryomycetes</taxon>
        <taxon>Sporidiobolales</taxon>
        <taxon>Sporidiobolaceae</taxon>
        <taxon>Rhodotorula</taxon>
    </lineage>
</organism>
<feature type="domain" description="Chromo" evidence="4">
    <location>
        <begin position="19"/>
        <end position="68"/>
    </location>
</feature>
<dbReference type="SUPFAM" id="SSF54160">
    <property type="entry name" value="Chromo domain-like"/>
    <property type="match status" value="2"/>
</dbReference>
<dbReference type="GO" id="GO:0005634">
    <property type="term" value="C:nucleus"/>
    <property type="evidence" value="ECO:0007669"/>
    <property type="project" value="UniProtKB-SubCell"/>
</dbReference>
<dbReference type="Pfam" id="PF00385">
    <property type="entry name" value="Chromo"/>
    <property type="match status" value="1"/>
</dbReference>
<evidence type="ECO:0000259" key="4">
    <source>
        <dbReference type="PROSITE" id="PS50013"/>
    </source>
</evidence>
<dbReference type="InterPro" id="IPR023780">
    <property type="entry name" value="Chromo_domain"/>
</dbReference>
<feature type="compositionally biased region" description="Basic and acidic residues" evidence="3">
    <location>
        <begin position="422"/>
        <end position="444"/>
    </location>
</feature>
<dbReference type="SMART" id="SM00298">
    <property type="entry name" value="CHROMO"/>
    <property type="match status" value="1"/>
</dbReference>
<feature type="region of interest" description="Disordered" evidence="3">
    <location>
        <begin position="90"/>
        <end position="232"/>
    </location>
</feature>
<dbReference type="GO" id="GO:0006338">
    <property type="term" value="P:chromatin remodeling"/>
    <property type="evidence" value="ECO:0007669"/>
    <property type="project" value="UniProtKB-ARBA"/>
</dbReference>
<sequence>MARSKAAAQPKEDSDDDVYTVEKILNHRRTSNGKVLEYHIKWEGYDERTWEPSDSIDDDGPAVQKYWRNLPASLRLDRYKPGSKAYRTAHAEYDAERTGTGGGKPASSSSAGAAAKSRKRAAKEAEEDDEGEDEVADEADEADEGGKRKKKARTAAGRKSNGSSSNGATAESPKKVGSSGSRKRAPRASAGAAAAAAAKKKKEQDTAADEQASGDEDGEGEEEEEEDEGEIDLRELAIDWEEKYGNLKSWEGLVDVIDTIEQHDDADPSLGLKIFIHWNDGSKGWVPSQLARQKCPQKIIDFFEAHLKWKKNEFPVYDAEDKDAEGDVAMQEQENGDKPVDVAAAAPPADAAAAPPAEKAAAPPAADTAAPAKAAAAAASPAKEVAPTEERKVEEVVEAAKEAVLEGEKGPAETVAAEAEEDAQKEKEKEKEKENEEQEKKEGEAAAAAA</sequence>
<dbReference type="Proteomes" id="UP001342314">
    <property type="component" value="Unassembled WGS sequence"/>
</dbReference>
<feature type="region of interest" description="Disordered" evidence="3">
    <location>
        <begin position="327"/>
        <end position="450"/>
    </location>
</feature>
<dbReference type="PANTHER" id="PTHR22812">
    <property type="entry name" value="CHROMOBOX PROTEIN"/>
    <property type="match status" value="1"/>
</dbReference>
<feature type="compositionally biased region" description="Low complexity" evidence="3">
    <location>
        <begin position="105"/>
        <end position="115"/>
    </location>
</feature>
<evidence type="ECO:0000256" key="2">
    <source>
        <dbReference type="ARBA" id="ARBA00023242"/>
    </source>
</evidence>
<evidence type="ECO:0000256" key="1">
    <source>
        <dbReference type="ARBA" id="ARBA00004123"/>
    </source>
</evidence>
<dbReference type="InterPro" id="IPR016197">
    <property type="entry name" value="Chromo-like_dom_sf"/>
</dbReference>
<evidence type="ECO:0000313" key="6">
    <source>
        <dbReference type="Proteomes" id="UP001342314"/>
    </source>
</evidence>
<dbReference type="PROSITE" id="PS50013">
    <property type="entry name" value="CHROMO_2"/>
    <property type="match status" value="1"/>
</dbReference>
<keyword evidence="6" id="KW-1185">Reference proteome</keyword>
<feature type="compositionally biased region" description="Acidic residues" evidence="3">
    <location>
        <begin position="206"/>
        <end position="230"/>
    </location>
</feature>
<keyword evidence="2" id="KW-0539">Nucleus</keyword>
<dbReference type="InterPro" id="IPR008251">
    <property type="entry name" value="Chromo_shadow_dom"/>
</dbReference>
<dbReference type="InterPro" id="IPR000953">
    <property type="entry name" value="Chromo/chromo_shadow_dom"/>
</dbReference>
<dbReference type="Pfam" id="PF01393">
    <property type="entry name" value="Chromo_shadow"/>
    <property type="match status" value="1"/>
</dbReference>
<feature type="compositionally biased region" description="Polar residues" evidence="3">
    <location>
        <begin position="160"/>
        <end position="169"/>
    </location>
</feature>
<feature type="compositionally biased region" description="Low complexity" evidence="3">
    <location>
        <begin position="187"/>
        <end position="197"/>
    </location>
</feature>
<gene>
    <name evidence="5" type="ORF">Rhopal_002977-T1</name>
</gene>
<feature type="compositionally biased region" description="Low complexity" evidence="3">
    <location>
        <begin position="341"/>
        <end position="385"/>
    </location>
</feature>
<dbReference type="EMBL" id="BQKY01000006">
    <property type="protein sequence ID" value="GJN89988.1"/>
    <property type="molecule type" value="Genomic_DNA"/>
</dbReference>
<proteinExistence type="predicted"/>
<dbReference type="CDD" id="cd00024">
    <property type="entry name" value="CD_CSD"/>
    <property type="match status" value="1"/>
</dbReference>
<feature type="compositionally biased region" description="Acidic residues" evidence="3">
    <location>
        <begin position="125"/>
        <end position="143"/>
    </location>
</feature>
<reference evidence="5 6" key="1">
    <citation type="submission" date="2021-12" db="EMBL/GenBank/DDBJ databases">
        <title>High titer production of polyol ester of fatty acids by Rhodotorula paludigena BS15 towards product separation-free biomass refinery.</title>
        <authorList>
            <person name="Mano J."/>
            <person name="Ono H."/>
            <person name="Tanaka T."/>
            <person name="Naito K."/>
            <person name="Sushida H."/>
            <person name="Ike M."/>
            <person name="Tokuyasu K."/>
            <person name="Kitaoka M."/>
        </authorList>
    </citation>
    <scope>NUCLEOTIDE SEQUENCE [LARGE SCALE GENOMIC DNA]</scope>
    <source>
        <strain evidence="5 6">BS15</strain>
    </source>
</reference>
<evidence type="ECO:0000313" key="5">
    <source>
        <dbReference type="EMBL" id="GJN89988.1"/>
    </source>
</evidence>
<accession>A0AAV5GIF9</accession>
<dbReference type="AlphaFoldDB" id="A0AAV5GIF9"/>
<evidence type="ECO:0000256" key="3">
    <source>
        <dbReference type="SAM" id="MobiDB-lite"/>
    </source>
</evidence>
<dbReference type="InterPro" id="IPR051219">
    <property type="entry name" value="Heterochromatin_chromo-domain"/>
</dbReference>